<dbReference type="Proteomes" id="UP001165080">
    <property type="component" value="Unassembled WGS sequence"/>
</dbReference>
<gene>
    <name evidence="2" type="primary">PLESTB000090</name>
    <name evidence="2" type="ORF">PLESTB_000054300</name>
</gene>
<name>A0A9W6EWF1_9CHLO</name>
<protein>
    <submittedName>
        <fullName evidence="2">Uncharacterized protein</fullName>
    </submittedName>
</protein>
<dbReference type="EMBL" id="BRXU01000001">
    <property type="protein sequence ID" value="GLC48058.1"/>
    <property type="molecule type" value="Genomic_DNA"/>
</dbReference>
<evidence type="ECO:0000313" key="3">
    <source>
        <dbReference type="Proteomes" id="UP001165080"/>
    </source>
</evidence>
<sequence length="309" mass="32790">MHSAALSSCLARPVAISHLRWEPILPRLSFRDTPQPPSPPPSRAPLPPLPPGIATVTTDFSAGFTGVSLTTATGTVEKTALSAFVDTFKQQINAVWGIPLDQIDVSSVTVNGMPYTIARRRRAALETSATTDSTFVRRALSVEGREMAGLRALGLVSLVELLPVGEGGEQRPAVATAYSNPSISSTTIAAAEAKTWKVAATARSPYPAAAQALAAASAASLASAPPHCGQHPPRVMCPPRPPRSWVRPRRRSFRSPPATAPLPPWPGRLQTERLPRGFWTCPSCPPTPPPALPGPWVSTSSTWGPCSRW</sequence>
<keyword evidence="3" id="KW-1185">Reference proteome</keyword>
<feature type="region of interest" description="Disordered" evidence="1">
    <location>
        <begin position="30"/>
        <end position="51"/>
    </location>
</feature>
<proteinExistence type="predicted"/>
<evidence type="ECO:0000313" key="2">
    <source>
        <dbReference type="EMBL" id="GLC48058.1"/>
    </source>
</evidence>
<feature type="compositionally biased region" description="Pro residues" evidence="1">
    <location>
        <begin position="34"/>
        <end position="51"/>
    </location>
</feature>
<accession>A0A9W6EWF1</accession>
<organism evidence="2 3">
    <name type="scientific">Pleodorina starrii</name>
    <dbReference type="NCBI Taxonomy" id="330485"/>
    <lineage>
        <taxon>Eukaryota</taxon>
        <taxon>Viridiplantae</taxon>
        <taxon>Chlorophyta</taxon>
        <taxon>core chlorophytes</taxon>
        <taxon>Chlorophyceae</taxon>
        <taxon>CS clade</taxon>
        <taxon>Chlamydomonadales</taxon>
        <taxon>Volvocaceae</taxon>
        <taxon>Pleodorina</taxon>
    </lineage>
</organism>
<comment type="caution">
    <text evidence="2">The sequence shown here is derived from an EMBL/GenBank/DDBJ whole genome shotgun (WGS) entry which is preliminary data.</text>
</comment>
<dbReference type="AlphaFoldDB" id="A0A9W6EWF1"/>
<evidence type="ECO:0000256" key="1">
    <source>
        <dbReference type="SAM" id="MobiDB-lite"/>
    </source>
</evidence>
<feature type="region of interest" description="Disordered" evidence="1">
    <location>
        <begin position="225"/>
        <end position="268"/>
    </location>
</feature>
<reference evidence="2 3" key="1">
    <citation type="journal article" date="2023" name="Commun. Biol.">
        <title>Reorganization of the ancestral sex-determining regions during the evolution of trioecy in Pleodorina starrii.</title>
        <authorList>
            <person name="Takahashi K."/>
            <person name="Suzuki S."/>
            <person name="Kawai-Toyooka H."/>
            <person name="Yamamoto K."/>
            <person name="Hamaji T."/>
            <person name="Ootsuki R."/>
            <person name="Yamaguchi H."/>
            <person name="Kawachi M."/>
            <person name="Higashiyama T."/>
            <person name="Nozaki H."/>
        </authorList>
    </citation>
    <scope>NUCLEOTIDE SEQUENCE [LARGE SCALE GENOMIC DNA]</scope>
    <source>
        <strain evidence="2 3">NIES-4479</strain>
    </source>
</reference>